<evidence type="ECO:0000313" key="2">
    <source>
        <dbReference type="EMBL" id="MBC5717473.1"/>
    </source>
</evidence>
<sequence length="146" mass="15914">MRQWRKRAGALALAVTVALSLFLLAGCKGKPLPEGMDKDAAQAKAEEVLALLADGDYAGVADQFRQDVREQYDITADTIDQAMENVADAGAYVKLTDSTVVGGENESFDGEYAVAVLYCKHEKKKVVYQFSIDPSYQLIGFSAQIR</sequence>
<dbReference type="RefSeq" id="WP_186878715.1">
    <property type="nucleotide sequence ID" value="NZ_JACOPN010000006.1"/>
</dbReference>
<feature type="domain" description="DUF3887" evidence="1">
    <location>
        <begin position="45"/>
        <end position="141"/>
    </location>
</feature>
<dbReference type="Proteomes" id="UP000602260">
    <property type="component" value="Unassembled WGS sequence"/>
</dbReference>
<organism evidence="2 3">
    <name type="scientific">Flintibacter faecis</name>
    <dbReference type="NCBI Taxonomy" id="2763047"/>
    <lineage>
        <taxon>Bacteria</taxon>
        <taxon>Bacillati</taxon>
        <taxon>Bacillota</taxon>
        <taxon>Clostridia</taxon>
        <taxon>Eubacteriales</taxon>
        <taxon>Flintibacter</taxon>
    </lineage>
</organism>
<gene>
    <name evidence="2" type="ORF">H8S55_09095</name>
</gene>
<reference evidence="2" key="1">
    <citation type="submission" date="2020-08" db="EMBL/GenBank/DDBJ databases">
        <title>Genome public.</title>
        <authorList>
            <person name="Liu C."/>
            <person name="Sun Q."/>
        </authorList>
    </citation>
    <scope>NUCLEOTIDE SEQUENCE</scope>
    <source>
        <strain evidence="2">BX5</strain>
    </source>
</reference>
<accession>A0A8J6IZG4</accession>
<name>A0A8J6IZG4_9FIRM</name>
<evidence type="ECO:0000313" key="3">
    <source>
        <dbReference type="Proteomes" id="UP000602260"/>
    </source>
</evidence>
<dbReference type="AlphaFoldDB" id="A0A8J6IZG4"/>
<dbReference type="Gene3D" id="3.10.450.590">
    <property type="match status" value="1"/>
</dbReference>
<dbReference type="EMBL" id="JACOPN010000006">
    <property type="protein sequence ID" value="MBC5717473.1"/>
    <property type="molecule type" value="Genomic_DNA"/>
</dbReference>
<dbReference type="Pfam" id="PF13026">
    <property type="entry name" value="DUF3887"/>
    <property type="match status" value="1"/>
</dbReference>
<protein>
    <submittedName>
        <fullName evidence="2">DUF3887 domain-containing protein</fullName>
    </submittedName>
</protein>
<dbReference type="PROSITE" id="PS51257">
    <property type="entry name" value="PROKAR_LIPOPROTEIN"/>
    <property type="match status" value="1"/>
</dbReference>
<proteinExistence type="predicted"/>
<dbReference type="InterPro" id="IPR024981">
    <property type="entry name" value="DUF3887"/>
</dbReference>
<keyword evidence="3" id="KW-1185">Reference proteome</keyword>
<evidence type="ECO:0000259" key="1">
    <source>
        <dbReference type="Pfam" id="PF13026"/>
    </source>
</evidence>
<comment type="caution">
    <text evidence="2">The sequence shown here is derived from an EMBL/GenBank/DDBJ whole genome shotgun (WGS) entry which is preliminary data.</text>
</comment>